<evidence type="ECO:0000313" key="1">
    <source>
        <dbReference type="EMBL" id="BBB91194.1"/>
    </source>
</evidence>
<sequence>MDDERLKNGGGRYFRELLQRIRDIRSIGRNLYQQVTDIYATAIDYNPKADVTREFFATVQNKMHYAAHKHMASEVIYERVDSDKPLVGMTNFKGDYITKSDVGVAKNYLTEKELTVLNLLVSQFLDFAELQALKEHAMTMKDWIAELDRQLLGNRRELLAGKGSVSHKQAIEKAEKEFEIYRAREMKQLESDFDRAVKELTQREAGGDDE</sequence>
<protein>
    <recommendedName>
        <fullName evidence="3">Virulence protein</fullName>
    </recommendedName>
</protein>
<keyword evidence="2" id="KW-1185">Reference proteome</keyword>
<dbReference type="Pfam" id="PF13310">
    <property type="entry name" value="Virulence_RhuM"/>
    <property type="match status" value="1"/>
</dbReference>
<reference evidence="1 2" key="1">
    <citation type="journal article" date="2018" name="Int. J. Syst. Evol. Microbiol.">
        <title>Methylomusa anaerophila gen. nov., sp. nov., an anaerobic methanol-utilizing bacterium isolated from a microbial fuel cell.</title>
        <authorList>
            <person name="Amano N."/>
            <person name="Yamamuro A."/>
            <person name="Miyahara M."/>
            <person name="Kouzuma A."/>
            <person name="Abe T."/>
            <person name="Watanabe K."/>
        </authorList>
    </citation>
    <scope>NUCLEOTIDE SEQUENCE [LARGE SCALE GENOMIC DNA]</scope>
    <source>
        <strain evidence="1 2">MMFC1</strain>
    </source>
</reference>
<dbReference type="EMBL" id="AP018449">
    <property type="protein sequence ID" value="BBB91194.1"/>
    <property type="molecule type" value="Genomic_DNA"/>
</dbReference>
<dbReference type="PANTHER" id="PTHR35810:SF1">
    <property type="entry name" value="CYTOPLASMIC PROTEIN"/>
    <property type="match status" value="1"/>
</dbReference>
<gene>
    <name evidence="1" type="ORF">MAMMFC1_01865</name>
</gene>
<dbReference type="InterPro" id="IPR011204">
    <property type="entry name" value="Virulence_RhuM-like"/>
</dbReference>
<evidence type="ECO:0008006" key="3">
    <source>
        <dbReference type="Google" id="ProtNLM"/>
    </source>
</evidence>
<dbReference type="KEGG" id="mana:MAMMFC1_01865"/>
<dbReference type="Proteomes" id="UP000276437">
    <property type="component" value="Chromosome"/>
</dbReference>
<accession>A0A348AJE6</accession>
<name>A0A348AJE6_9FIRM</name>
<dbReference type="RefSeq" id="WP_174234352.1">
    <property type="nucleotide sequence ID" value="NZ_AP018449.1"/>
</dbReference>
<organism evidence="1 2">
    <name type="scientific">Methylomusa anaerophila</name>
    <dbReference type="NCBI Taxonomy" id="1930071"/>
    <lineage>
        <taxon>Bacteria</taxon>
        <taxon>Bacillati</taxon>
        <taxon>Bacillota</taxon>
        <taxon>Negativicutes</taxon>
        <taxon>Selenomonadales</taxon>
        <taxon>Sporomusaceae</taxon>
        <taxon>Methylomusa</taxon>
    </lineage>
</organism>
<dbReference type="PANTHER" id="PTHR35810">
    <property type="entry name" value="CYTOPLASMIC PROTEIN-RELATED"/>
    <property type="match status" value="1"/>
</dbReference>
<evidence type="ECO:0000313" key="2">
    <source>
        <dbReference type="Proteomes" id="UP000276437"/>
    </source>
</evidence>
<proteinExistence type="predicted"/>
<dbReference type="AlphaFoldDB" id="A0A348AJE6"/>